<dbReference type="Proteomes" id="UP001500221">
    <property type="component" value="Unassembled WGS sequence"/>
</dbReference>
<feature type="compositionally biased region" description="Low complexity" evidence="1">
    <location>
        <begin position="32"/>
        <end position="48"/>
    </location>
</feature>
<feature type="region of interest" description="Disordered" evidence="1">
    <location>
        <begin position="18"/>
        <end position="74"/>
    </location>
</feature>
<dbReference type="InterPro" id="IPR006059">
    <property type="entry name" value="SBP"/>
</dbReference>
<accession>A0ABP9PIT9</accession>
<protein>
    <submittedName>
        <fullName evidence="3">ABC transporter substrate-binding protein</fullName>
    </submittedName>
</protein>
<feature type="chain" id="PRO_5046337576" evidence="2">
    <location>
        <begin position="18"/>
        <end position="464"/>
    </location>
</feature>
<evidence type="ECO:0000256" key="2">
    <source>
        <dbReference type="SAM" id="SignalP"/>
    </source>
</evidence>
<gene>
    <name evidence="3" type="ORF">GCM10023340_11970</name>
</gene>
<comment type="caution">
    <text evidence="3">The sequence shown here is derived from an EMBL/GenBank/DDBJ whole genome shotgun (WGS) entry which is preliminary data.</text>
</comment>
<dbReference type="EMBL" id="BAABKG010000001">
    <property type="protein sequence ID" value="GAA5144326.1"/>
    <property type="molecule type" value="Genomic_DNA"/>
</dbReference>
<evidence type="ECO:0000256" key="1">
    <source>
        <dbReference type="SAM" id="MobiDB-lite"/>
    </source>
</evidence>
<evidence type="ECO:0000313" key="3">
    <source>
        <dbReference type="EMBL" id="GAA5144326.1"/>
    </source>
</evidence>
<feature type="compositionally biased region" description="Low complexity" evidence="1">
    <location>
        <begin position="57"/>
        <end position="67"/>
    </location>
</feature>
<dbReference type="RefSeq" id="WP_345455523.1">
    <property type="nucleotide sequence ID" value="NZ_BAABKG010000001.1"/>
</dbReference>
<evidence type="ECO:0000313" key="4">
    <source>
        <dbReference type="Proteomes" id="UP001500221"/>
    </source>
</evidence>
<reference evidence="4" key="1">
    <citation type="journal article" date="2019" name="Int. J. Syst. Evol. Microbiol.">
        <title>The Global Catalogue of Microorganisms (GCM) 10K type strain sequencing project: providing services to taxonomists for standard genome sequencing and annotation.</title>
        <authorList>
            <consortium name="The Broad Institute Genomics Platform"/>
            <consortium name="The Broad Institute Genome Sequencing Center for Infectious Disease"/>
            <person name="Wu L."/>
            <person name="Ma J."/>
        </authorList>
    </citation>
    <scope>NUCLEOTIDE SEQUENCE [LARGE SCALE GENOMIC DNA]</scope>
    <source>
        <strain evidence="4">JCM 18459</strain>
    </source>
</reference>
<name>A0ABP9PIT9_9ACTN</name>
<organism evidence="3 4">
    <name type="scientific">Nocardioides marinquilinus</name>
    <dbReference type="NCBI Taxonomy" id="1210400"/>
    <lineage>
        <taxon>Bacteria</taxon>
        <taxon>Bacillati</taxon>
        <taxon>Actinomycetota</taxon>
        <taxon>Actinomycetes</taxon>
        <taxon>Propionibacteriales</taxon>
        <taxon>Nocardioidaceae</taxon>
        <taxon>Nocardioides</taxon>
    </lineage>
</organism>
<dbReference type="Gene3D" id="3.40.190.10">
    <property type="entry name" value="Periplasmic binding protein-like II"/>
    <property type="match status" value="2"/>
</dbReference>
<feature type="signal peptide" evidence="2">
    <location>
        <begin position="1"/>
        <end position="17"/>
    </location>
</feature>
<proteinExistence type="predicted"/>
<keyword evidence="4" id="KW-1185">Reference proteome</keyword>
<keyword evidence="2" id="KW-0732">Signal</keyword>
<sequence length="464" mass="48588">MLALVLVVAGGIGVAVAVTRDDDPDDGRDDAGPSATPTPTEAPSTEPTDPTDPTEPTDPTASPSEPTGGPERDGEVTVLASVTGADLEGLRASLAGFEERSGITVAVQTDVDLASTVTPRLQAGDPPGVVLFPQPGLLRDLAAGGLLAPIEEYLDPTVLESSLVPGGLDGGRVDGVAYGVPVRLVGKSLVWYPRRLFAQGGYEEPGTLDELTALTRRLERDGVQPWCQGWESGPATGWVGSDWLEQYVLTREGGDLYRSWAAHEVPYDAPRVVAALKAYGRDVVRPGSPAGDRALTTPFGDAFRPAFDRPPGCALERQGSFVTEFLTEETGGDPDGRLGVFAYPAADGRAAPAVVSGDVAALTDPTDGDAIDLLTFLSAPEFGEEWAATGLFVSPHRDFDARAYPDATTRRVADLTTSASEVVWDASDAMPGDLATLSWTALVEWLAGAPARDALGAVEDAWPR</sequence>
<dbReference type="SUPFAM" id="SSF53850">
    <property type="entry name" value="Periplasmic binding protein-like II"/>
    <property type="match status" value="1"/>
</dbReference>
<dbReference type="Pfam" id="PF01547">
    <property type="entry name" value="SBP_bac_1"/>
    <property type="match status" value="1"/>
</dbReference>